<feature type="transmembrane region" description="Helical" evidence="2">
    <location>
        <begin position="208"/>
        <end position="226"/>
    </location>
</feature>
<proteinExistence type="predicted"/>
<feature type="transmembrane region" description="Helical" evidence="2">
    <location>
        <begin position="238"/>
        <end position="258"/>
    </location>
</feature>
<gene>
    <name evidence="5" type="ORF">SLNSH_13540</name>
</gene>
<evidence type="ECO:0000313" key="6">
    <source>
        <dbReference type="Proteomes" id="UP000239772"/>
    </source>
</evidence>
<feature type="region of interest" description="Disordered" evidence="1">
    <location>
        <begin position="169"/>
        <end position="195"/>
    </location>
</feature>
<dbReference type="InterPro" id="IPR008565">
    <property type="entry name" value="TtsA-like_GH18_dom"/>
</dbReference>
<keyword evidence="2" id="KW-1133">Transmembrane helix</keyword>
<reference evidence="6" key="1">
    <citation type="submission" date="2018-03" db="EMBL/GenBank/DDBJ databases">
        <authorList>
            <person name="Sun L."/>
            <person name="Liu H."/>
            <person name="Chen W."/>
            <person name="Huang K."/>
            <person name="Liu W."/>
            <person name="Gao X."/>
        </authorList>
    </citation>
    <scope>NUCLEOTIDE SEQUENCE [LARGE SCALE GENOMIC DNA]</scope>
    <source>
        <strain evidence="6">SH9</strain>
    </source>
</reference>
<dbReference type="Gene3D" id="1.20.141.10">
    <property type="entry name" value="Chitosanase, subunit A, domain 1"/>
    <property type="match status" value="1"/>
</dbReference>
<dbReference type="Pfam" id="PF05838">
    <property type="entry name" value="Glyco_hydro_108"/>
    <property type="match status" value="1"/>
</dbReference>
<name>A0A2T1HS69_9HYPH</name>
<dbReference type="EMBL" id="PVZS01000013">
    <property type="protein sequence ID" value="PSC04513.1"/>
    <property type="molecule type" value="Genomic_DNA"/>
</dbReference>
<dbReference type="OrthoDB" id="9815229at2"/>
<dbReference type="InterPro" id="IPR023346">
    <property type="entry name" value="Lysozyme-like_dom_sf"/>
</dbReference>
<evidence type="ECO:0000259" key="4">
    <source>
        <dbReference type="Pfam" id="PF09374"/>
    </source>
</evidence>
<dbReference type="CDD" id="cd13926">
    <property type="entry name" value="N-acetylmuramidase_GH108"/>
    <property type="match status" value="1"/>
</dbReference>
<accession>A0A2T1HS69</accession>
<dbReference type="Proteomes" id="UP000239772">
    <property type="component" value="Unassembled WGS sequence"/>
</dbReference>
<dbReference type="Pfam" id="PF09374">
    <property type="entry name" value="PG_binding_3"/>
    <property type="match status" value="1"/>
</dbReference>
<feature type="domain" description="TtsA-like Glycoside hydrolase family 108" evidence="3">
    <location>
        <begin position="10"/>
        <end position="93"/>
    </location>
</feature>
<dbReference type="SUPFAM" id="SSF53955">
    <property type="entry name" value="Lysozyme-like"/>
    <property type="match status" value="1"/>
</dbReference>
<comment type="caution">
    <text evidence="5">The sequence shown here is derived from an EMBL/GenBank/DDBJ whole genome shotgun (WGS) entry which is preliminary data.</text>
</comment>
<keyword evidence="2" id="KW-0812">Transmembrane</keyword>
<dbReference type="InterPro" id="IPR018537">
    <property type="entry name" value="Peptidoglycan-bd_3"/>
</dbReference>
<evidence type="ECO:0000259" key="3">
    <source>
        <dbReference type="Pfam" id="PF05838"/>
    </source>
</evidence>
<evidence type="ECO:0000256" key="1">
    <source>
        <dbReference type="SAM" id="MobiDB-lite"/>
    </source>
</evidence>
<feature type="domain" description="Peptidoglycan binding" evidence="4">
    <location>
        <begin position="96"/>
        <end position="157"/>
    </location>
</feature>
<protein>
    <submittedName>
        <fullName evidence="5">Uncharacterized protein</fullName>
    </submittedName>
</protein>
<sequence>MDANFPAALDAVFAVEGGYSDDPRDPGGPTRFGVTQATLARARGRPVSAEEVKALGRDEAADIYRHLYWDAVRGDELPAGVDLAVFDGAVNAGPRRAVLLLQKALGVQQDGVIGPLTLEAALGADPSTLISHYSAARLAWLRSLPGWKTFGRGWSRRVAEIERRALALAAPPAPKPEPPRVAAAPSQPSKTQEKSMDMIKPILQSRTVWSNLIGLAAIGLSAFGFDTTGVDQGRLAEAGLQAIAGLSFVSSTVFRILATRRLV</sequence>
<organism evidence="5 6">
    <name type="scientific">Alsobacter soli</name>
    <dbReference type="NCBI Taxonomy" id="2109933"/>
    <lineage>
        <taxon>Bacteria</taxon>
        <taxon>Pseudomonadati</taxon>
        <taxon>Pseudomonadota</taxon>
        <taxon>Alphaproteobacteria</taxon>
        <taxon>Hyphomicrobiales</taxon>
        <taxon>Alsobacteraceae</taxon>
        <taxon>Alsobacter</taxon>
    </lineage>
</organism>
<evidence type="ECO:0000256" key="2">
    <source>
        <dbReference type="SAM" id="Phobius"/>
    </source>
</evidence>
<keyword evidence="6" id="KW-1185">Reference proteome</keyword>
<dbReference type="RefSeq" id="WP_106337537.1">
    <property type="nucleotide sequence ID" value="NZ_PVZS01000013.1"/>
</dbReference>
<dbReference type="AlphaFoldDB" id="A0A2T1HS69"/>
<keyword evidence="2" id="KW-0472">Membrane</keyword>
<evidence type="ECO:0000313" key="5">
    <source>
        <dbReference type="EMBL" id="PSC04513.1"/>
    </source>
</evidence>